<dbReference type="AlphaFoldDB" id="A0A8J7A8F4"/>
<dbReference type="Pfam" id="PF07715">
    <property type="entry name" value="Plug"/>
    <property type="match status" value="1"/>
</dbReference>
<keyword evidence="4 8" id="KW-0812">Transmembrane</keyword>
<evidence type="ECO:0000256" key="1">
    <source>
        <dbReference type="ARBA" id="ARBA00004571"/>
    </source>
</evidence>
<protein>
    <submittedName>
        <fullName evidence="14">TonB-dependent receptor</fullName>
    </submittedName>
</protein>
<dbReference type="InterPro" id="IPR021731">
    <property type="entry name" value="AMIN_dom"/>
</dbReference>
<dbReference type="InterPro" id="IPR000531">
    <property type="entry name" value="Beta-barrel_TonB"/>
</dbReference>
<name>A0A8J7A8F4_9CYAN</name>
<dbReference type="EMBL" id="JADEXG010000001">
    <property type="protein sequence ID" value="MBE9075866.1"/>
    <property type="molecule type" value="Genomic_DNA"/>
</dbReference>
<feature type="chain" id="PRO_5035259883" evidence="10">
    <location>
        <begin position="24"/>
        <end position="859"/>
    </location>
</feature>
<keyword evidence="15" id="KW-1185">Reference proteome</keyword>
<reference evidence="14" key="1">
    <citation type="submission" date="2020-10" db="EMBL/GenBank/DDBJ databases">
        <authorList>
            <person name="Castelo-Branco R."/>
            <person name="Eusebio N."/>
            <person name="Adriana R."/>
            <person name="Vieira A."/>
            <person name="Brugerolle De Fraissinette N."/>
            <person name="Rezende De Castro R."/>
            <person name="Schneider M.P."/>
            <person name="Vasconcelos V."/>
            <person name="Leao P.N."/>
        </authorList>
    </citation>
    <scope>NUCLEOTIDE SEQUENCE</scope>
    <source>
        <strain evidence="14">LEGE 07310</strain>
    </source>
</reference>
<proteinExistence type="inferred from homology"/>
<dbReference type="GO" id="GO:0015344">
    <property type="term" value="F:siderophore uptake transmembrane transporter activity"/>
    <property type="evidence" value="ECO:0007669"/>
    <property type="project" value="TreeGrafter"/>
</dbReference>
<keyword evidence="5 9" id="KW-0798">TonB box</keyword>
<comment type="caution">
    <text evidence="14">The sequence shown here is derived from an EMBL/GenBank/DDBJ whole genome shotgun (WGS) entry which is preliminary data.</text>
</comment>
<feature type="domain" description="AMIN" evidence="13">
    <location>
        <begin position="58"/>
        <end position="151"/>
    </location>
</feature>
<dbReference type="PROSITE" id="PS52016">
    <property type="entry name" value="TONB_DEPENDENT_REC_3"/>
    <property type="match status" value="1"/>
</dbReference>
<evidence type="ECO:0000256" key="4">
    <source>
        <dbReference type="ARBA" id="ARBA00022692"/>
    </source>
</evidence>
<evidence type="ECO:0000256" key="3">
    <source>
        <dbReference type="ARBA" id="ARBA00022452"/>
    </source>
</evidence>
<evidence type="ECO:0000259" key="12">
    <source>
        <dbReference type="Pfam" id="PF07715"/>
    </source>
</evidence>
<comment type="similarity">
    <text evidence="8 9">Belongs to the TonB-dependent receptor family.</text>
</comment>
<feature type="domain" description="TonB-dependent receptor-like beta-barrel" evidence="11">
    <location>
        <begin position="434"/>
        <end position="820"/>
    </location>
</feature>
<keyword evidence="2 8" id="KW-0813">Transport</keyword>
<dbReference type="InterPro" id="IPR037066">
    <property type="entry name" value="Plug_dom_sf"/>
</dbReference>
<evidence type="ECO:0000313" key="15">
    <source>
        <dbReference type="Proteomes" id="UP000636505"/>
    </source>
</evidence>
<evidence type="ECO:0000256" key="9">
    <source>
        <dbReference type="RuleBase" id="RU003357"/>
    </source>
</evidence>
<feature type="signal peptide" evidence="10">
    <location>
        <begin position="1"/>
        <end position="23"/>
    </location>
</feature>
<feature type="domain" description="TonB-dependent receptor plug" evidence="12">
    <location>
        <begin position="184"/>
        <end position="289"/>
    </location>
</feature>
<dbReference type="GO" id="GO:0009279">
    <property type="term" value="C:cell outer membrane"/>
    <property type="evidence" value="ECO:0007669"/>
    <property type="project" value="UniProtKB-SubCell"/>
</dbReference>
<evidence type="ECO:0000256" key="2">
    <source>
        <dbReference type="ARBA" id="ARBA00022448"/>
    </source>
</evidence>
<comment type="subcellular location">
    <subcellularLocation>
        <location evidence="1 8">Cell outer membrane</location>
        <topology evidence="1 8">Multi-pass membrane protein</topology>
    </subcellularLocation>
</comment>
<evidence type="ECO:0000256" key="5">
    <source>
        <dbReference type="ARBA" id="ARBA00023077"/>
    </source>
</evidence>
<dbReference type="PANTHER" id="PTHR30069">
    <property type="entry name" value="TONB-DEPENDENT OUTER MEMBRANE RECEPTOR"/>
    <property type="match status" value="1"/>
</dbReference>
<keyword evidence="7 8" id="KW-0998">Cell outer membrane</keyword>
<dbReference type="Gene3D" id="2.40.170.20">
    <property type="entry name" value="TonB-dependent receptor, beta-barrel domain"/>
    <property type="match status" value="1"/>
</dbReference>
<dbReference type="Gene3D" id="2.170.130.10">
    <property type="entry name" value="TonB-dependent receptor, plug domain"/>
    <property type="match status" value="1"/>
</dbReference>
<dbReference type="InterPro" id="IPR036942">
    <property type="entry name" value="Beta-barrel_TonB_sf"/>
</dbReference>
<keyword evidence="10" id="KW-0732">Signal</keyword>
<evidence type="ECO:0000256" key="8">
    <source>
        <dbReference type="PROSITE-ProRule" id="PRU01360"/>
    </source>
</evidence>
<keyword evidence="14" id="KW-0675">Receptor</keyword>
<dbReference type="GO" id="GO:0044718">
    <property type="term" value="P:siderophore transmembrane transport"/>
    <property type="evidence" value="ECO:0007669"/>
    <property type="project" value="TreeGrafter"/>
</dbReference>
<keyword evidence="3 8" id="KW-1134">Transmembrane beta strand</keyword>
<keyword evidence="6 8" id="KW-0472">Membrane</keyword>
<dbReference type="Pfam" id="PF11741">
    <property type="entry name" value="AMIN"/>
    <property type="match status" value="1"/>
</dbReference>
<evidence type="ECO:0000259" key="13">
    <source>
        <dbReference type="Pfam" id="PF11741"/>
    </source>
</evidence>
<evidence type="ECO:0000256" key="6">
    <source>
        <dbReference type="ARBA" id="ARBA00023136"/>
    </source>
</evidence>
<dbReference type="Pfam" id="PF00593">
    <property type="entry name" value="TonB_dep_Rec_b-barrel"/>
    <property type="match status" value="1"/>
</dbReference>
<dbReference type="Proteomes" id="UP000636505">
    <property type="component" value="Unassembled WGS sequence"/>
</dbReference>
<evidence type="ECO:0000256" key="7">
    <source>
        <dbReference type="ARBA" id="ARBA00023237"/>
    </source>
</evidence>
<evidence type="ECO:0000313" key="14">
    <source>
        <dbReference type="EMBL" id="MBE9075866.1"/>
    </source>
</evidence>
<dbReference type="InterPro" id="IPR012910">
    <property type="entry name" value="Plug_dom"/>
</dbReference>
<dbReference type="CDD" id="cd01347">
    <property type="entry name" value="ligand_gated_channel"/>
    <property type="match status" value="1"/>
</dbReference>
<evidence type="ECO:0000259" key="11">
    <source>
        <dbReference type="Pfam" id="PF00593"/>
    </source>
</evidence>
<evidence type="ECO:0000256" key="10">
    <source>
        <dbReference type="SAM" id="SignalP"/>
    </source>
</evidence>
<dbReference type="SUPFAM" id="SSF56935">
    <property type="entry name" value="Porins"/>
    <property type="match status" value="1"/>
</dbReference>
<dbReference type="InterPro" id="IPR039426">
    <property type="entry name" value="TonB-dep_rcpt-like"/>
</dbReference>
<organism evidence="14 15">
    <name type="scientific">Vasconcelosia minhoensis LEGE 07310</name>
    <dbReference type="NCBI Taxonomy" id="915328"/>
    <lineage>
        <taxon>Bacteria</taxon>
        <taxon>Bacillati</taxon>
        <taxon>Cyanobacteriota</taxon>
        <taxon>Cyanophyceae</taxon>
        <taxon>Nodosilineales</taxon>
        <taxon>Cymatolegaceae</taxon>
        <taxon>Vasconcelosia</taxon>
        <taxon>Vasconcelosia minhoensis</taxon>
    </lineage>
</organism>
<accession>A0A8J7A8F4</accession>
<gene>
    <name evidence="14" type="ORF">IQ241_00885</name>
</gene>
<dbReference type="PANTHER" id="PTHR30069:SF42">
    <property type="entry name" value="FERRIC AEROBACTIN RECEPTOR"/>
    <property type="match status" value="1"/>
</dbReference>
<sequence length="859" mass="93206">MQVQRGLWIAASFSILLAQSAWAEPQSGATIQPGAMETVESIEEREIAQGTLAEITAIRIDQTAAGAQLVIETASGSTLSPTTSTEGNALILEIPNAVLALPDGSEFQAVSPGEGLAYISVTALDERTVRISVTGIEAAPAVNLSSEAGRLSIGLAAGTATVQAEDAAPLRVVVTATRTEEDPLDIPRSVTVITREEIEAQTALSRDLQDILAFTVPGFGPPSGRAFSDTSNSFRGRAPLVLIDGVPQTTNASSFFGRELRTIAPSAVERIEVVRGPSAVYGQGATGGVINIITRQADQPGRSATVEGGVSAALGSLPEESLGNYFGAGFSGNDADSDLALNFSREYTGADFDAEGDRIPTVQGTSESETFNLYGRLGWDLNSRERLQLSANYYDTSRDTDAISDPDITAMPGLQKPQARVFEDGIEFIGADPQMDRNALFSLSYANENFWGSQLQGQLYYRDNEVQSDPRDRRLRNQGIFQGRLELENWGTRLQVDSPLAESLSLLWGVDYSQEHTSSTRNLFDPNVFDASGGRVYQKIDEVIVVPPYELDSLGLFAQAQWDISDRVALQGGLRYENFSVSVDDYTTLFGDDIQGGSQRFDDVVFNLGGLYRVTDELGLFASFAQGYSVPSFADVLFAPSEGFRFDEGIEDLQPQKVDNFELGLRGEWDTVQASLAGFYNQSNLGSAFVDTDGDNFFELERAPERVYGVEATVDWQPGRNWRLGSTLSWAEGEADFADDDEGFLPFSGFDISPLKLTAYLENQTTPGWRNRLQLLYVGSRDRAFEAGIDSAPISSYAVLNYISSIQVGPGELQIGILNLLDNQYFTAYDQLFRVDGPFENFGTAAPGRTVTVGYRATF</sequence>
<dbReference type="RefSeq" id="WP_193904514.1">
    <property type="nucleotide sequence ID" value="NZ_JADEXG010000001.1"/>
</dbReference>